<evidence type="ECO:0000256" key="9">
    <source>
        <dbReference type="SAM" id="Phobius"/>
    </source>
</evidence>
<dbReference type="Pfam" id="PF01595">
    <property type="entry name" value="CNNM"/>
    <property type="match status" value="1"/>
</dbReference>
<dbReference type="InterPro" id="IPR002550">
    <property type="entry name" value="CNNM"/>
</dbReference>
<evidence type="ECO:0000313" key="13">
    <source>
        <dbReference type="Proteomes" id="UP000244956"/>
    </source>
</evidence>
<protein>
    <submittedName>
        <fullName evidence="12">Hemolysin</fullName>
    </submittedName>
</protein>
<evidence type="ECO:0000256" key="4">
    <source>
        <dbReference type="ARBA" id="ARBA00022989"/>
    </source>
</evidence>
<feature type="transmembrane region" description="Helical" evidence="9">
    <location>
        <begin position="87"/>
        <end position="107"/>
    </location>
</feature>
<feature type="domain" description="CNNM transmembrane" evidence="11">
    <location>
        <begin position="1"/>
        <end position="179"/>
    </location>
</feature>
<dbReference type="CDD" id="cd04590">
    <property type="entry name" value="CBS_pair_CorC_HlyC_assoc"/>
    <property type="match status" value="1"/>
</dbReference>
<comment type="caution">
    <text evidence="12">The sequence shown here is derived from an EMBL/GenBank/DDBJ whole genome shotgun (WGS) entry which is preliminary data.</text>
</comment>
<dbReference type="PANTHER" id="PTHR22777">
    <property type="entry name" value="HEMOLYSIN-RELATED"/>
    <property type="match status" value="1"/>
</dbReference>
<dbReference type="EMBL" id="QEWP01000018">
    <property type="protein sequence ID" value="PWD98181.1"/>
    <property type="molecule type" value="Genomic_DNA"/>
</dbReference>
<evidence type="ECO:0000256" key="3">
    <source>
        <dbReference type="ARBA" id="ARBA00022737"/>
    </source>
</evidence>
<comment type="subcellular location">
    <subcellularLocation>
        <location evidence="1">Membrane</location>
        <topology evidence="1">Multi-pass membrane protein</topology>
    </subcellularLocation>
</comment>
<dbReference type="Pfam" id="PF00571">
    <property type="entry name" value="CBS"/>
    <property type="match status" value="1"/>
</dbReference>
<dbReference type="RefSeq" id="WP_109265675.1">
    <property type="nucleotide sequence ID" value="NZ_QEWP01000018.1"/>
</dbReference>
<dbReference type="PROSITE" id="PS51846">
    <property type="entry name" value="CNNM"/>
    <property type="match status" value="1"/>
</dbReference>
<accession>A0A2U2B528</accession>
<evidence type="ECO:0000259" key="11">
    <source>
        <dbReference type="PROSITE" id="PS51846"/>
    </source>
</evidence>
<evidence type="ECO:0000256" key="1">
    <source>
        <dbReference type="ARBA" id="ARBA00004141"/>
    </source>
</evidence>
<evidence type="ECO:0000256" key="5">
    <source>
        <dbReference type="ARBA" id="ARBA00023122"/>
    </source>
</evidence>
<dbReference type="Proteomes" id="UP000244956">
    <property type="component" value="Unassembled WGS sequence"/>
</dbReference>
<dbReference type="SUPFAM" id="SSF54631">
    <property type="entry name" value="CBS-domain pair"/>
    <property type="match status" value="1"/>
</dbReference>
<evidence type="ECO:0000259" key="10">
    <source>
        <dbReference type="PROSITE" id="PS51371"/>
    </source>
</evidence>
<evidence type="ECO:0000256" key="2">
    <source>
        <dbReference type="ARBA" id="ARBA00022692"/>
    </source>
</evidence>
<dbReference type="InterPro" id="IPR044751">
    <property type="entry name" value="Ion_transp-like_CBS"/>
</dbReference>
<dbReference type="InterPro" id="IPR046342">
    <property type="entry name" value="CBS_dom_sf"/>
</dbReference>
<dbReference type="AlphaFoldDB" id="A0A2U2B528"/>
<reference evidence="12 13" key="1">
    <citation type="submission" date="2018-05" db="EMBL/GenBank/DDBJ databases">
        <title>Marinilabilia rubrum sp. nov., isolated from saltern sediment.</title>
        <authorList>
            <person name="Zhang R."/>
        </authorList>
    </citation>
    <scope>NUCLEOTIDE SEQUENCE [LARGE SCALE GENOMIC DNA]</scope>
    <source>
        <strain evidence="12 13">WTE16</strain>
    </source>
</reference>
<keyword evidence="13" id="KW-1185">Reference proteome</keyword>
<keyword evidence="5 7" id="KW-0129">CBS domain</keyword>
<dbReference type="GO" id="GO:0005886">
    <property type="term" value="C:plasma membrane"/>
    <property type="evidence" value="ECO:0007669"/>
    <property type="project" value="TreeGrafter"/>
</dbReference>
<keyword evidence="2 8" id="KW-0812">Transmembrane</keyword>
<proteinExistence type="predicted"/>
<feature type="transmembrane region" description="Helical" evidence="9">
    <location>
        <begin position="119"/>
        <end position="140"/>
    </location>
</feature>
<evidence type="ECO:0000256" key="8">
    <source>
        <dbReference type="PROSITE-ProRule" id="PRU01193"/>
    </source>
</evidence>
<feature type="domain" description="CBS" evidence="10">
    <location>
        <begin position="263"/>
        <end position="321"/>
    </location>
</feature>
<dbReference type="OrthoDB" id="9798188at2"/>
<sequence>MTLLILYLLLALGVSFLCSILEAVLLSTTASYIEIKKMQNVAGAQLFSSLKENIDRPISAILSVNTIAHTIGAAGVGAQATSIFGEVWFGLISAILTLLILVLSEIIPKTIGATFWKRLAIPSGYVIRTMMFIAYPLVLFSELITRLMPKNKDDGSISREEIEAMSSIGAKEGILYQDEGKIILNAMQLNVKRVKEIMTPRTVMVASPRDMTANEFIEHHEYLEYSRIPVFKRNIDDTEAYVLKSDVLEKVAREQADDPLYLIERKIKMVPEAMNLRQLFEEMISENEHISLVVNEYGSLEGLVTLEDIIETLIGREIIDETDTYPDMQEVAREKWQRKMKKIYPRFWRR</sequence>
<keyword evidence="6 8" id="KW-0472">Membrane</keyword>
<dbReference type="InterPro" id="IPR000644">
    <property type="entry name" value="CBS_dom"/>
</dbReference>
<organism evidence="12 13">
    <name type="scientific">Marinilabilia rubra</name>
    <dbReference type="NCBI Taxonomy" id="2162893"/>
    <lineage>
        <taxon>Bacteria</taxon>
        <taxon>Pseudomonadati</taxon>
        <taxon>Bacteroidota</taxon>
        <taxon>Bacteroidia</taxon>
        <taxon>Marinilabiliales</taxon>
        <taxon>Marinilabiliaceae</taxon>
        <taxon>Marinilabilia</taxon>
    </lineage>
</organism>
<keyword evidence="3" id="KW-0677">Repeat</keyword>
<evidence type="ECO:0000256" key="7">
    <source>
        <dbReference type="PROSITE-ProRule" id="PRU00703"/>
    </source>
</evidence>
<keyword evidence="4 8" id="KW-1133">Transmembrane helix</keyword>
<evidence type="ECO:0000256" key="6">
    <source>
        <dbReference type="ARBA" id="ARBA00023136"/>
    </source>
</evidence>
<dbReference type="PROSITE" id="PS51371">
    <property type="entry name" value="CBS"/>
    <property type="match status" value="1"/>
</dbReference>
<dbReference type="PANTHER" id="PTHR22777:SF4">
    <property type="entry name" value="UPF0053 PROTEIN SLL1254"/>
    <property type="match status" value="1"/>
</dbReference>
<dbReference type="Gene3D" id="3.10.580.10">
    <property type="entry name" value="CBS-domain"/>
    <property type="match status" value="1"/>
</dbReference>
<name>A0A2U2B528_9BACT</name>
<gene>
    <name evidence="12" type="ORF">DDZ16_16955</name>
</gene>
<evidence type="ECO:0000313" key="12">
    <source>
        <dbReference type="EMBL" id="PWD98181.1"/>
    </source>
</evidence>